<sequence>MSAGRRVAVPLTALLTAAVLLFLAGWPGAGDGDRGGKSVNVLMVNNPQMLDLQKLTKEHFTKRTGIKVNYTVLPENDVRDKIRREFSSQAGTYDVASLSNFEAPLYGKYGWLAPLDHTVARAPSFDQNDILTPIQVGLIGDDGNLYAEPFYGESSFLMYRKDVFEAKGLRMPDHPTWKQVAGLAAEADGARPGMKGICLRGLPGWGQVIAPLTTVVNTFGGTWFTKDWKAQVNGPGFTEAAKLYVDLVRAHGEPGAAKAGFAECLANFQQGRTAMWYDATSAAGPLESRDSPIAGKVGYAMAPVSKTKSSGWLYSWAWGIQKASPRQDAAARFIAWASGKQYEELVGDQLGWARVPAGKRASTFANPDYRKSAAAFYTATKEAINSAAPHNPGLQARPTVGVQFVDIPEFPDLATKVSHEIASAIAGHTSVTSALDKGQKLASDVAARYRKD</sequence>
<gene>
    <name evidence="1" type="ORF">FCH28_05845</name>
</gene>
<dbReference type="CDD" id="cd13585">
    <property type="entry name" value="PBP2_TMBP_like"/>
    <property type="match status" value="1"/>
</dbReference>
<dbReference type="Gene3D" id="3.40.190.10">
    <property type="entry name" value="Periplasmic binding protein-like II"/>
    <property type="match status" value="2"/>
</dbReference>
<proteinExistence type="predicted"/>
<protein>
    <submittedName>
        <fullName evidence="1">Sugar ABC transporter substrate-binding protein</fullName>
    </submittedName>
</protein>
<dbReference type="AlphaFoldDB" id="A0A4V5MLF0"/>
<dbReference type="PANTHER" id="PTHR43649">
    <property type="entry name" value="ARABINOSE-BINDING PROTEIN-RELATED"/>
    <property type="match status" value="1"/>
</dbReference>
<dbReference type="OrthoDB" id="9770625at2"/>
<reference evidence="1 2" key="1">
    <citation type="submission" date="2019-04" db="EMBL/GenBank/DDBJ databases">
        <title>Streptomyces piniterrae sp. nov., a heliquinomycin-producing actinomycete isolated from rhizosphere soil of Pinus yunnanensis.</title>
        <authorList>
            <person name="Zhuang X."/>
            <person name="Zhao J."/>
        </authorList>
    </citation>
    <scope>NUCLEOTIDE SEQUENCE [LARGE SCALE GENOMIC DNA]</scope>
    <source>
        <strain evidence="2">jys28</strain>
    </source>
</reference>
<name>A0A4V5MLF0_9ACTN</name>
<dbReference type="EMBL" id="SUMB01000002">
    <property type="protein sequence ID" value="TJZ56998.1"/>
    <property type="molecule type" value="Genomic_DNA"/>
</dbReference>
<evidence type="ECO:0000313" key="1">
    <source>
        <dbReference type="EMBL" id="TJZ56998.1"/>
    </source>
</evidence>
<dbReference type="Proteomes" id="UP000308697">
    <property type="component" value="Unassembled WGS sequence"/>
</dbReference>
<dbReference type="SUPFAM" id="SSF53850">
    <property type="entry name" value="Periplasmic binding protein-like II"/>
    <property type="match status" value="1"/>
</dbReference>
<keyword evidence="2" id="KW-1185">Reference proteome</keyword>
<dbReference type="PANTHER" id="PTHR43649:SF12">
    <property type="entry name" value="DIACETYLCHITOBIOSE BINDING PROTEIN DASA"/>
    <property type="match status" value="1"/>
</dbReference>
<dbReference type="InterPro" id="IPR006059">
    <property type="entry name" value="SBP"/>
</dbReference>
<evidence type="ECO:0000313" key="2">
    <source>
        <dbReference type="Proteomes" id="UP000308697"/>
    </source>
</evidence>
<dbReference type="InterPro" id="IPR050490">
    <property type="entry name" value="Bact_solute-bd_prot1"/>
</dbReference>
<comment type="caution">
    <text evidence="1">The sequence shown here is derived from an EMBL/GenBank/DDBJ whole genome shotgun (WGS) entry which is preliminary data.</text>
</comment>
<accession>A0A4V5MLF0</accession>
<dbReference type="Pfam" id="PF01547">
    <property type="entry name" value="SBP_bac_1"/>
    <property type="match status" value="1"/>
</dbReference>
<organism evidence="1 2">
    <name type="scientific">Streptomyces piniterrae</name>
    <dbReference type="NCBI Taxonomy" id="2571125"/>
    <lineage>
        <taxon>Bacteria</taxon>
        <taxon>Bacillati</taxon>
        <taxon>Actinomycetota</taxon>
        <taxon>Actinomycetes</taxon>
        <taxon>Kitasatosporales</taxon>
        <taxon>Streptomycetaceae</taxon>
        <taxon>Streptomyces</taxon>
    </lineage>
</organism>